<evidence type="ECO:0000313" key="2">
    <source>
        <dbReference type="Proteomes" id="UP001225356"/>
    </source>
</evidence>
<sequence>MPKPFSDRVRFLNACGVTFEELSKRSNHVRSAPWWCSVANGQYVRPPRHQELEDVAKAIGRSQEHVVLMVIEEWYGLNVSAHALELDPHVRSLSTSNIKLLAELARRLNGDGSADGAAS</sequence>
<organism evidence="1 2">
    <name type="scientific">Streptosporangium lutulentum</name>
    <dbReference type="NCBI Taxonomy" id="1461250"/>
    <lineage>
        <taxon>Bacteria</taxon>
        <taxon>Bacillati</taxon>
        <taxon>Actinomycetota</taxon>
        <taxon>Actinomycetes</taxon>
        <taxon>Streptosporangiales</taxon>
        <taxon>Streptosporangiaceae</taxon>
        <taxon>Streptosporangium</taxon>
    </lineage>
</organism>
<reference evidence="1 2" key="1">
    <citation type="submission" date="2023-07" db="EMBL/GenBank/DDBJ databases">
        <title>Sequencing the genomes of 1000 actinobacteria strains.</title>
        <authorList>
            <person name="Klenk H.-P."/>
        </authorList>
    </citation>
    <scope>NUCLEOTIDE SEQUENCE [LARGE SCALE GENOMIC DNA]</scope>
    <source>
        <strain evidence="1 2">DSM 46740</strain>
    </source>
</reference>
<dbReference type="Proteomes" id="UP001225356">
    <property type="component" value="Unassembled WGS sequence"/>
</dbReference>
<protein>
    <submittedName>
        <fullName evidence="1">Uncharacterized protein</fullName>
    </submittedName>
</protein>
<proteinExistence type="predicted"/>
<evidence type="ECO:0000313" key="1">
    <source>
        <dbReference type="EMBL" id="MDP9848313.1"/>
    </source>
</evidence>
<comment type="caution">
    <text evidence="1">The sequence shown here is derived from an EMBL/GenBank/DDBJ whole genome shotgun (WGS) entry which is preliminary data.</text>
</comment>
<gene>
    <name evidence="1" type="ORF">J2853_007524</name>
</gene>
<dbReference type="EMBL" id="JAUSQU010000001">
    <property type="protein sequence ID" value="MDP9848313.1"/>
    <property type="molecule type" value="Genomic_DNA"/>
</dbReference>
<name>A0ABT9QPX0_9ACTN</name>
<keyword evidence="2" id="KW-1185">Reference proteome</keyword>
<accession>A0ABT9QPX0</accession>